<dbReference type="PIRSF" id="PIRSF016020">
    <property type="entry name" value="PHexose_mutarotase"/>
    <property type="match status" value="1"/>
</dbReference>
<dbReference type="Gene3D" id="2.70.98.10">
    <property type="match status" value="1"/>
</dbReference>
<comment type="caution">
    <text evidence="6">The sequence shown here is derived from an EMBL/GenBank/DDBJ whole genome shotgun (WGS) entry which is preliminary data.</text>
</comment>
<organism evidence="6 7">
    <name type="scientific">Ferrovum myxofaciens</name>
    <dbReference type="NCBI Taxonomy" id="416213"/>
    <lineage>
        <taxon>Bacteria</taxon>
        <taxon>Pseudomonadati</taxon>
        <taxon>Pseudomonadota</taxon>
        <taxon>Betaproteobacteria</taxon>
        <taxon>Ferrovales</taxon>
        <taxon>Ferrovaceae</taxon>
        <taxon>Ferrovum</taxon>
    </lineage>
</organism>
<evidence type="ECO:0000256" key="2">
    <source>
        <dbReference type="ARBA" id="ARBA00005866"/>
    </source>
</evidence>
<dbReference type="InterPro" id="IPR014718">
    <property type="entry name" value="GH-type_carb-bd"/>
</dbReference>
<dbReference type="PANTHER" id="PTHR11122:SF13">
    <property type="entry name" value="GLUCOSE-6-PHOSPHATE 1-EPIMERASE"/>
    <property type="match status" value="1"/>
</dbReference>
<dbReference type="EC" id="5.1.3.15" evidence="4"/>
<accession>A0A149VZY6</accession>
<dbReference type="SUPFAM" id="SSF74650">
    <property type="entry name" value="Galactose mutarotase-like"/>
    <property type="match status" value="1"/>
</dbReference>
<dbReference type="GO" id="GO:0005737">
    <property type="term" value="C:cytoplasm"/>
    <property type="evidence" value="ECO:0007669"/>
    <property type="project" value="TreeGrafter"/>
</dbReference>
<sequence length="299" mass="33477">MESIAELNHRHGIPNQVSFCQDSNGFIHVDVNNPWASARIALQGAQLTSWVPKGEEPVIWLSKEASFLKGKSIRGGAPVCWPWFGPHESQGDFPAHGFARTALWEILRVETQTDGTTQLTFLLPETAFPKNQWPYATTLKSHITIGSHLEVDLVTHNLGSQPIIIGQALHTYFRVEDVRTVRLLGLEECIYLDKVEGGDRKVQKGSVNFTQETDRIYLGATQDILIEDPLMKRQIRITKNGSASTVVWNPWIEKSAKLGDMGEEGYLHMVCVENANAAEDMITLAPGAEHHLWVRYSIL</sequence>
<dbReference type="AlphaFoldDB" id="A0A149VZY6"/>
<keyword evidence="7" id="KW-1185">Reference proteome</keyword>
<evidence type="ECO:0000313" key="7">
    <source>
        <dbReference type="Proteomes" id="UP000075653"/>
    </source>
</evidence>
<keyword evidence="3 4" id="KW-0413">Isomerase</keyword>
<dbReference type="GO" id="GO:0047938">
    <property type="term" value="F:glucose-6-phosphate 1-epimerase activity"/>
    <property type="evidence" value="ECO:0007669"/>
    <property type="project" value="UniProtKB-UniRule"/>
</dbReference>
<feature type="active site" evidence="5">
    <location>
        <position position="170"/>
    </location>
</feature>
<evidence type="ECO:0000256" key="5">
    <source>
        <dbReference type="PIRSR" id="PIRSR016020-1"/>
    </source>
</evidence>
<evidence type="ECO:0000313" key="6">
    <source>
        <dbReference type="EMBL" id="KXW58777.1"/>
    </source>
</evidence>
<dbReference type="InterPro" id="IPR011013">
    <property type="entry name" value="Gal_mutarotase_sf_dom"/>
</dbReference>
<gene>
    <name evidence="6" type="primary">yeaD</name>
    <name evidence="6" type="ORF">FEMY_06530</name>
</gene>
<dbReference type="InterPro" id="IPR008183">
    <property type="entry name" value="Aldose_1/G6P_1-epimerase"/>
</dbReference>
<dbReference type="RefSeq" id="WP_062187610.1">
    <property type="nucleotide sequence ID" value="NZ_LRRD01000010.1"/>
</dbReference>
<dbReference type="STRING" id="1789004.FEMY_06530"/>
<evidence type="ECO:0000256" key="3">
    <source>
        <dbReference type="ARBA" id="ARBA00023235"/>
    </source>
</evidence>
<evidence type="ECO:0000256" key="4">
    <source>
        <dbReference type="PIRNR" id="PIRNR016020"/>
    </source>
</evidence>
<dbReference type="CDD" id="cd09020">
    <property type="entry name" value="D-hex-6-P-epi_like"/>
    <property type="match status" value="1"/>
</dbReference>
<dbReference type="PATRIC" id="fig|1789004.3.peg.659"/>
<name>A0A149VZY6_9PROT</name>
<protein>
    <recommendedName>
        <fullName evidence="4">Putative glucose-6-phosphate 1-epimerase</fullName>
        <ecNumber evidence="4">5.1.3.15</ecNumber>
    </recommendedName>
</protein>
<proteinExistence type="inferred from homology"/>
<dbReference type="EMBL" id="LRRD01000010">
    <property type="protein sequence ID" value="KXW58777.1"/>
    <property type="molecule type" value="Genomic_DNA"/>
</dbReference>
<dbReference type="InterPro" id="IPR025532">
    <property type="entry name" value="G6P_1-epimerase"/>
</dbReference>
<dbReference type="Proteomes" id="UP000075653">
    <property type="component" value="Unassembled WGS sequence"/>
</dbReference>
<feature type="active site" evidence="5">
    <location>
        <position position="273"/>
    </location>
</feature>
<reference evidence="6 7" key="1">
    <citation type="submission" date="2016-01" db="EMBL/GenBank/DDBJ databases">
        <title>Genome sequence of the acidophilic iron oxidising Ferrovum strain Z-31.</title>
        <authorList>
            <person name="Poehlein A."/>
            <person name="Ullrich S.R."/>
            <person name="Schloemann M."/>
            <person name="Muehling M."/>
            <person name="Daniel R."/>
        </authorList>
    </citation>
    <scope>NUCLEOTIDE SEQUENCE [LARGE SCALE GENOMIC DNA]</scope>
    <source>
        <strain evidence="6 7">Z-31</strain>
    </source>
</reference>
<dbReference type="GO" id="GO:0005975">
    <property type="term" value="P:carbohydrate metabolic process"/>
    <property type="evidence" value="ECO:0007669"/>
    <property type="project" value="InterPro"/>
</dbReference>
<dbReference type="PANTHER" id="PTHR11122">
    <property type="entry name" value="APOSPORY-ASSOCIATED PROTEIN C-RELATED"/>
    <property type="match status" value="1"/>
</dbReference>
<comment type="catalytic activity">
    <reaction evidence="1">
        <text>alpha-D-glucose 6-phosphate = beta-D-glucose 6-phosphate</text>
        <dbReference type="Rhea" id="RHEA:16249"/>
        <dbReference type="ChEBI" id="CHEBI:58225"/>
        <dbReference type="ChEBI" id="CHEBI:58247"/>
        <dbReference type="EC" id="5.1.3.15"/>
    </reaction>
</comment>
<dbReference type="Pfam" id="PF01263">
    <property type="entry name" value="Aldose_epim"/>
    <property type="match status" value="1"/>
</dbReference>
<comment type="similarity">
    <text evidence="2 4">Belongs to the glucose-6-phosphate 1-epimerase family.</text>
</comment>
<dbReference type="GO" id="GO:0030246">
    <property type="term" value="F:carbohydrate binding"/>
    <property type="evidence" value="ECO:0007669"/>
    <property type="project" value="UniProtKB-UniRule"/>
</dbReference>
<evidence type="ECO:0000256" key="1">
    <source>
        <dbReference type="ARBA" id="ARBA00001096"/>
    </source>
</evidence>